<dbReference type="AlphaFoldDB" id="A0A8I0AEM0"/>
<dbReference type="InterPro" id="IPR012338">
    <property type="entry name" value="Beta-lactam/transpept-like"/>
</dbReference>
<dbReference type="Pfam" id="PF00144">
    <property type="entry name" value="Beta-lactamase"/>
    <property type="match status" value="1"/>
</dbReference>
<dbReference type="PANTHER" id="PTHR43283:SF3">
    <property type="entry name" value="BETA-LACTAMASE FAMILY PROTEIN (AFU_ORTHOLOGUE AFUA_5G07500)"/>
    <property type="match status" value="1"/>
</dbReference>
<proteinExistence type="predicted"/>
<accession>A0A8I0AEM0</accession>
<dbReference type="InterPro" id="IPR050789">
    <property type="entry name" value="Diverse_Enzym_Activities"/>
</dbReference>
<evidence type="ECO:0000313" key="2">
    <source>
        <dbReference type="EMBL" id="MBC5651237.1"/>
    </source>
</evidence>
<dbReference type="SUPFAM" id="SSF56601">
    <property type="entry name" value="beta-lactamase/transpeptidase-like"/>
    <property type="match status" value="1"/>
</dbReference>
<name>A0A8I0AEM0_9FIRM</name>
<evidence type="ECO:0000313" key="3">
    <source>
        <dbReference type="Proteomes" id="UP000652847"/>
    </source>
</evidence>
<reference evidence="2 3" key="1">
    <citation type="submission" date="2020-08" db="EMBL/GenBank/DDBJ databases">
        <title>Genome public.</title>
        <authorList>
            <person name="Liu C."/>
            <person name="Sun Q."/>
        </authorList>
    </citation>
    <scope>NUCLEOTIDE SEQUENCE [LARGE SCALE GENOMIC DNA]</scope>
    <source>
        <strain evidence="2 3">BX17</strain>
    </source>
</reference>
<dbReference type="RefSeq" id="WP_117855092.1">
    <property type="nucleotide sequence ID" value="NZ_JACOOT010000020.1"/>
</dbReference>
<dbReference type="Gene3D" id="3.40.710.10">
    <property type="entry name" value="DD-peptidase/beta-lactamase superfamily"/>
    <property type="match status" value="1"/>
</dbReference>
<comment type="caution">
    <text evidence="2">The sequence shown here is derived from an EMBL/GenBank/DDBJ whole genome shotgun (WGS) entry which is preliminary data.</text>
</comment>
<dbReference type="InterPro" id="IPR001466">
    <property type="entry name" value="Beta-lactam-related"/>
</dbReference>
<dbReference type="PANTHER" id="PTHR43283">
    <property type="entry name" value="BETA-LACTAMASE-RELATED"/>
    <property type="match status" value="1"/>
</dbReference>
<sequence>METQDISRVMNAYISNKEMLGGALIVRKKDEIIYQNKWGFQNLEHSRPIEFDTMYRLMSMSKCVTGVAVMKLIEEGKIRLDDKVSKYIPEFAGLPVCCDPRYISQNLKKRKMVWNVLTFRMDKVKTEPAKREITIRDLLSHASGLEQGWVGLLSFMKMKPEDKSLEERIRRYTSYILDFQPGTDTGYSPMAGFDILGYIVSLVSGKSFEEYLRKEVFAPLEMKDTTFFPNKEQEKRLVRLVKRKGNKLVDVTDTKEDTQEFLRHGAYRYEAGCGGLYGTITDYEHMARMLCSNGMYQGKQFLKPETVCLMHTEAQKQHLEPEPGFTWGLSVKIRQNPELSGSYAHKGTYGWSGAFGTHFFVCPDEKLEAVFMTNRSDLGGSGSYISEKVEELVFGS</sequence>
<organism evidence="2 3">
    <name type="scientific">Blautia segnis</name>
    <dbReference type="NCBI Taxonomy" id="2763030"/>
    <lineage>
        <taxon>Bacteria</taxon>
        <taxon>Bacillati</taxon>
        <taxon>Bacillota</taxon>
        <taxon>Clostridia</taxon>
        <taxon>Lachnospirales</taxon>
        <taxon>Lachnospiraceae</taxon>
        <taxon>Blautia</taxon>
    </lineage>
</organism>
<feature type="domain" description="Beta-lactamase-related" evidence="1">
    <location>
        <begin position="11"/>
        <end position="381"/>
    </location>
</feature>
<dbReference type="Proteomes" id="UP000652847">
    <property type="component" value="Unassembled WGS sequence"/>
</dbReference>
<keyword evidence="3" id="KW-1185">Reference proteome</keyword>
<evidence type="ECO:0000259" key="1">
    <source>
        <dbReference type="Pfam" id="PF00144"/>
    </source>
</evidence>
<protein>
    <submittedName>
        <fullName evidence="2">Beta-lactamase family protein</fullName>
    </submittedName>
</protein>
<dbReference type="EMBL" id="JACOOT010000020">
    <property type="protein sequence ID" value="MBC5651237.1"/>
    <property type="molecule type" value="Genomic_DNA"/>
</dbReference>
<gene>
    <name evidence="2" type="ORF">H8S54_08980</name>
</gene>